<dbReference type="InterPro" id="IPR039422">
    <property type="entry name" value="MarR/SlyA-like"/>
</dbReference>
<evidence type="ECO:0000256" key="1">
    <source>
        <dbReference type="SAM" id="MobiDB-lite"/>
    </source>
</evidence>
<sequence length="174" mass="18376">MLERMARRTLAEAPAPPEGGLPTQPESGLPALPDQVATLWFLIRRLAGAMDRQGEALFRRELGVSLAQFLVLSVVDAHPGPLSQQAVADRLGLTKGTVSRQIDAAVAAGLMTVATAEHTRREHALALTEAGTALVRRGDALFGDSHASLQAAIDPQTLPATARQLEALLHAVEA</sequence>
<keyword evidence="4" id="KW-1185">Reference proteome</keyword>
<dbReference type="Proteomes" id="UP000035721">
    <property type="component" value="Unassembled WGS sequence"/>
</dbReference>
<dbReference type="GO" id="GO:0003700">
    <property type="term" value="F:DNA-binding transcription factor activity"/>
    <property type="evidence" value="ECO:0007669"/>
    <property type="project" value="InterPro"/>
</dbReference>
<evidence type="ECO:0000313" key="3">
    <source>
        <dbReference type="EMBL" id="CCH77489.1"/>
    </source>
</evidence>
<dbReference type="Pfam" id="PF12802">
    <property type="entry name" value="MarR_2"/>
    <property type="match status" value="1"/>
</dbReference>
<dbReference type="InterPro" id="IPR000835">
    <property type="entry name" value="HTH_MarR-typ"/>
</dbReference>
<evidence type="ECO:0000259" key="2">
    <source>
        <dbReference type="PROSITE" id="PS50995"/>
    </source>
</evidence>
<comment type="caution">
    <text evidence="3">The sequence shown here is derived from an EMBL/GenBank/DDBJ whole genome shotgun (WGS) entry which is preliminary data.</text>
</comment>
<organism evidence="3 4">
    <name type="scientific">Nostocoides japonicum T1-X7</name>
    <dbReference type="NCBI Taxonomy" id="1194083"/>
    <lineage>
        <taxon>Bacteria</taxon>
        <taxon>Bacillati</taxon>
        <taxon>Actinomycetota</taxon>
        <taxon>Actinomycetes</taxon>
        <taxon>Micrococcales</taxon>
        <taxon>Intrasporangiaceae</taxon>
        <taxon>Nostocoides</taxon>
    </lineage>
</organism>
<dbReference type="EMBL" id="CAJB01000112">
    <property type="protein sequence ID" value="CCH77489.1"/>
    <property type="molecule type" value="Genomic_DNA"/>
</dbReference>
<evidence type="ECO:0000313" key="4">
    <source>
        <dbReference type="Proteomes" id="UP000035721"/>
    </source>
</evidence>
<dbReference type="PANTHER" id="PTHR33164">
    <property type="entry name" value="TRANSCRIPTIONAL REGULATOR, MARR FAMILY"/>
    <property type="match status" value="1"/>
</dbReference>
<dbReference type="STRING" id="1194083.BN12_20032"/>
<accession>A0A077LZW8</accession>
<feature type="compositionally biased region" description="Basic and acidic residues" evidence="1">
    <location>
        <begin position="1"/>
        <end position="10"/>
    </location>
</feature>
<feature type="domain" description="HTH marR-type" evidence="2">
    <location>
        <begin position="36"/>
        <end position="174"/>
    </location>
</feature>
<dbReference type="SMART" id="SM00347">
    <property type="entry name" value="HTH_MARR"/>
    <property type="match status" value="1"/>
</dbReference>
<dbReference type="SUPFAM" id="SSF46785">
    <property type="entry name" value="Winged helix' DNA-binding domain"/>
    <property type="match status" value="1"/>
</dbReference>
<reference evidence="3 4" key="1">
    <citation type="journal article" date="2013" name="ISME J.">
        <title>A metabolic model for members of the genus Tetrasphaera involved in enhanced biological phosphorus removal.</title>
        <authorList>
            <person name="Kristiansen R."/>
            <person name="Nguyen H.T.T."/>
            <person name="Saunders A.M."/>
            <person name="Nielsen J.L."/>
            <person name="Wimmer R."/>
            <person name="Le V.Q."/>
            <person name="McIlroy S.J."/>
            <person name="Petrovski S."/>
            <person name="Seviour R.J."/>
            <person name="Calteau A."/>
            <person name="Nielsen K.L."/>
            <person name="Nielsen P.H."/>
        </authorList>
    </citation>
    <scope>NUCLEOTIDE SEQUENCE [LARGE SCALE GENOMIC DNA]</scope>
    <source>
        <strain evidence="3 4">T1-X7</strain>
    </source>
</reference>
<dbReference type="PROSITE" id="PS50995">
    <property type="entry name" value="HTH_MARR_2"/>
    <property type="match status" value="1"/>
</dbReference>
<dbReference type="InterPro" id="IPR036388">
    <property type="entry name" value="WH-like_DNA-bd_sf"/>
</dbReference>
<dbReference type="GO" id="GO:0006950">
    <property type="term" value="P:response to stress"/>
    <property type="evidence" value="ECO:0007669"/>
    <property type="project" value="TreeGrafter"/>
</dbReference>
<dbReference type="AlphaFoldDB" id="A0A077LZW8"/>
<dbReference type="Gene3D" id="1.10.10.10">
    <property type="entry name" value="Winged helix-like DNA-binding domain superfamily/Winged helix DNA-binding domain"/>
    <property type="match status" value="1"/>
</dbReference>
<proteinExistence type="predicted"/>
<dbReference type="InterPro" id="IPR036390">
    <property type="entry name" value="WH_DNA-bd_sf"/>
</dbReference>
<feature type="region of interest" description="Disordered" evidence="1">
    <location>
        <begin position="1"/>
        <end position="29"/>
    </location>
</feature>
<dbReference type="PANTHER" id="PTHR33164:SF43">
    <property type="entry name" value="HTH-TYPE TRANSCRIPTIONAL REPRESSOR YETL"/>
    <property type="match status" value="1"/>
</dbReference>
<gene>
    <name evidence="3" type="ORF">BN12_20032</name>
</gene>
<protein>
    <submittedName>
        <fullName evidence="3">Transcriptional regulator, MarR family</fullName>
    </submittedName>
</protein>
<name>A0A077LZW8_9MICO</name>